<accession>A0A662D3U2</accession>
<sequence length="116" mass="13480">MRHRRKGKKLGRDKAQRRALLSNIVKELLFKEEIITTKAKAQEAAILAEKMITLAKENSLHRRRSALSFIRDKKVVEKLFTVVAPRYQERKGGYTQIIKLGYRQGDNSLMCKVRLV</sequence>
<evidence type="ECO:0000256" key="4">
    <source>
        <dbReference type="HAMAP-Rule" id="MF_01368"/>
    </source>
</evidence>
<reference evidence="6 7" key="1">
    <citation type="submission" date="2018-06" db="EMBL/GenBank/DDBJ databases">
        <title>Extensive metabolic versatility and redundancy in microbially diverse, dynamic hydrothermal sediments.</title>
        <authorList>
            <person name="Dombrowski N."/>
            <person name="Teske A."/>
            <person name="Baker B.J."/>
        </authorList>
    </citation>
    <scope>NUCLEOTIDE SEQUENCE [LARGE SCALE GENOMIC DNA]</scope>
    <source>
        <strain evidence="6">B7_G13</strain>
    </source>
</reference>
<dbReference type="Gene3D" id="3.90.1030.10">
    <property type="entry name" value="Ribosomal protein L17"/>
    <property type="match status" value="1"/>
</dbReference>
<proteinExistence type="inferred from homology"/>
<gene>
    <name evidence="4" type="primary">rplQ</name>
    <name evidence="6" type="ORF">DRZ78_02545</name>
</gene>
<protein>
    <recommendedName>
        <fullName evidence="4">Large ribosomal subunit protein bL17</fullName>
    </recommendedName>
</protein>
<dbReference type="HAMAP" id="MF_01368">
    <property type="entry name" value="Ribosomal_bL17"/>
    <property type="match status" value="1"/>
</dbReference>
<evidence type="ECO:0000256" key="1">
    <source>
        <dbReference type="ARBA" id="ARBA00008777"/>
    </source>
</evidence>
<evidence type="ECO:0000313" key="6">
    <source>
        <dbReference type="EMBL" id="RLE07679.1"/>
    </source>
</evidence>
<name>A0A662D3U2_UNCAE</name>
<organism evidence="6 7">
    <name type="scientific">Aerophobetes bacterium</name>
    <dbReference type="NCBI Taxonomy" id="2030807"/>
    <lineage>
        <taxon>Bacteria</taxon>
        <taxon>Candidatus Aerophobota</taxon>
    </lineage>
</organism>
<comment type="similarity">
    <text evidence="1 4 5">Belongs to the bacterial ribosomal protein bL17 family.</text>
</comment>
<comment type="caution">
    <text evidence="6">The sequence shown here is derived from an EMBL/GenBank/DDBJ whole genome shotgun (WGS) entry which is preliminary data.</text>
</comment>
<dbReference type="NCBIfam" id="TIGR00059">
    <property type="entry name" value="L17"/>
    <property type="match status" value="1"/>
</dbReference>
<evidence type="ECO:0000313" key="7">
    <source>
        <dbReference type="Proteomes" id="UP000277457"/>
    </source>
</evidence>
<dbReference type="AlphaFoldDB" id="A0A662D3U2"/>
<dbReference type="GO" id="GO:0022625">
    <property type="term" value="C:cytosolic large ribosomal subunit"/>
    <property type="evidence" value="ECO:0007669"/>
    <property type="project" value="TreeGrafter"/>
</dbReference>
<dbReference type="InterPro" id="IPR000456">
    <property type="entry name" value="Ribosomal_bL17"/>
</dbReference>
<comment type="subunit">
    <text evidence="4">Part of the 50S ribosomal subunit. Contacts protein L32.</text>
</comment>
<dbReference type="GO" id="GO:0006412">
    <property type="term" value="P:translation"/>
    <property type="evidence" value="ECO:0007669"/>
    <property type="project" value="UniProtKB-UniRule"/>
</dbReference>
<dbReference type="PANTHER" id="PTHR14413">
    <property type="entry name" value="RIBOSOMAL PROTEIN L17"/>
    <property type="match status" value="1"/>
</dbReference>
<dbReference type="Proteomes" id="UP000277457">
    <property type="component" value="Unassembled WGS sequence"/>
</dbReference>
<dbReference type="PANTHER" id="PTHR14413:SF16">
    <property type="entry name" value="LARGE RIBOSOMAL SUBUNIT PROTEIN BL17M"/>
    <property type="match status" value="1"/>
</dbReference>
<dbReference type="SUPFAM" id="SSF64263">
    <property type="entry name" value="Prokaryotic ribosomal protein L17"/>
    <property type="match status" value="1"/>
</dbReference>
<dbReference type="Pfam" id="PF01196">
    <property type="entry name" value="Ribosomal_L17"/>
    <property type="match status" value="1"/>
</dbReference>
<dbReference type="GO" id="GO:0003735">
    <property type="term" value="F:structural constituent of ribosome"/>
    <property type="evidence" value="ECO:0007669"/>
    <property type="project" value="InterPro"/>
</dbReference>
<dbReference type="InterPro" id="IPR036373">
    <property type="entry name" value="Ribosomal_bL17_sf"/>
</dbReference>
<evidence type="ECO:0000256" key="3">
    <source>
        <dbReference type="ARBA" id="ARBA00023274"/>
    </source>
</evidence>
<dbReference type="EMBL" id="QMPY01000076">
    <property type="protein sequence ID" value="RLE07679.1"/>
    <property type="molecule type" value="Genomic_DNA"/>
</dbReference>
<keyword evidence="2 4" id="KW-0689">Ribosomal protein</keyword>
<keyword evidence="3 4" id="KW-0687">Ribonucleoprotein</keyword>
<evidence type="ECO:0000256" key="5">
    <source>
        <dbReference type="RuleBase" id="RU000660"/>
    </source>
</evidence>
<evidence type="ECO:0000256" key="2">
    <source>
        <dbReference type="ARBA" id="ARBA00022980"/>
    </source>
</evidence>